<dbReference type="OrthoDB" id="5197263at2"/>
<dbReference type="KEGG" id="nal:B005_2926"/>
<evidence type="ECO:0000313" key="1">
    <source>
        <dbReference type="EMBL" id="AFR06293.1"/>
    </source>
</evidence>
<reference evidence="2" key="2">
    <citation type="submission" date="2012-08" db="EMBL/GenBank/DDBJ databases">
        <title>Whole-genome sequence of Nocardiopsis alba strain ATCC BAA-2165 associated with honeybees.</title>
        <authorList>
            <person name="Qiao J."/>
            <person name="Chen L."/>
            <person name="Li Y."/>
            <person name="Wang J."/>
            <person name="Zhang W."/>
            <person name="Chen S."/>
        </authorList>
    </citation>
    <scope>NUCLEOTIDE SEQUENCE [LARGE SCALE GENOMIC DNA]</scope>
    <source>
        <strain evidence="2">ATCC BAA-2165 / BE74</strain>
    </source>
</reference>
<gene>
    <name evidence="1" type="ordered locus">B005_2926</name>
</gene>
<name>J7KY14_NOCAA</name>
<dbReference type="RefSeq" id="WP_014908760.1">
    <property type="nucleotide sequence ID" value="NC_018524.1"/>
</dbReference>
<proteinExistence type="predicted"/>
<accession>J7KY14</accession>
<reference evidence="1 2" key="1">
    <citation type="journal article" date="2012" name="J. Bacteriol.">
        <title>Whole-Genome Sequence of Nocardiopsis alba Strain ATCC BAA-2165, Associated with Honeybees.</title>
        <authorList>
            <person name="Qiao J."/>
            <person name="Chen L."/>
            <person name="Li Y."/>
            <person name="Wang J."/>
            <person name="Zhang W."/>
            <person name="Chen S."/>
        </authorList>
    </citation>
    <scope>NUCLEOTIDE SEQUENCE [LARGE SCALE GENOMIC DNA]</scope>
    <source>
        <strain evidence="2">ATCC BAA-2165 / BE74</strain>
    </source>
</reference>
<dbReference type="eggNOG" id="ENOG5033ZU0">
    <property type="taxonomic scope" value="Bacteria"/>
</dbReference>
<dbReference type="Proteomes" id="UP000003779">
    <property type="component" value="Chromosome"/>
</dbReference>
<organism evidence="1 2">
    <name type="scientific">Nocardiopsis alba (strain ATCC BAA-2165 / BE74)</name>
    <dbReference type="NCBI Taxonomy" id="1205910"/>
    <lineage>
        <taxon>Bacteria</taxon>
        <taxon>Bacillati</taxon>
        <taxon>Actinomycetota</taxon>
        <taxon>Actinomycetes</taxon>
        <taxon>Streptosporangiales</taxon>
        <taxon>Nocardiopsidaceae</taxon>
        <taxon>Nocardiopsis</taxon>
    </lineage>
</organism>
<dbReference type="STRING" id="1205910.B005_2926"/>
<dbReference type="HOGENOM" id="CLU_1347745_0_0_11"/>
<dbReference type="AlphaFoldDB" id="J7KY14"/>
<dbReference type="EMBL" id="CP003788">
    <property type="protein sequence ID" value="AFR06293.1"/>
    <property type="molecule type" value="Genomic_DNA"/>
</dbReference>
<evidence type="ECO:0000313" key="2">
    <source>
        <dbReference type="Proteomes" id="UP000003779"/>
    </source>
</evidence>
<dbReference type="PATRIC" id="fig|1205910.3.peg.2765"/>
<protein>
    <submittedName>
        <fullName evidence="1">Uncharacterized protein</fullName>
    </submittedName>
</protein>
<sequence length="203" mass="21914">MGWEVVLCVLLGVVLVATATTLIGLTRVTSAPLPALDRSPRTGTVTSIHTSDETEIVMVEYVDPAGERHTAGLADLVHDSWIDRFVPGSRWQVYAFREPGPRVFLAETHDDVVRRGYNLDGVRLGGASPGRSTLHVPGTCCSSGGSRSERWRAPSVIREKAAHGHASRPLLPHRDTSDEPMPGFVAFFGLLYSKVTTVSTTGP</sequence>